<reference evidence="3 4" key="1">
    <citation type="submission" date="2023-06" db="EMBL/GenBank/DDBJ databases">
        <title>Cellulomonas sp. MW9 Whole genome sequence.</title>
        <authorList>
            <person name="Park S."/>
        </authorList>
    </citation>
    <scope>NUCLEOTIDE SEQUENCE [LARGE SCALE GENOMIC DNA]</scope>
    <source>
        <strain evidence="3 4">MW9</strain>
    </source>
</reference>
<feature type="domain" description="Pyrrolo-quinoline quinone repeat" evidence="2">
    <location>
        <begin position="180"/>
        <end position="243"/>
    </location>
</feature>
<dbReference type="Proteomes" id="UP001321453">
    <property type="component" value="Unassembled WGS sequence"/>
</dbReference>
<dbReference type="EMBL" id="JAUCGR010000001">
    <property type="protein sequence ID" value="MDM7830489.1"/>
    <property type="molecule type" value="Genomic_DNA"/>
</dbReference>
<name>A0ABT7S4D8_9CELL</name>
<evidence type="ECO:0000256" key="1">
    <source>
        <dbReference type="SAM" id="Phobius"/>
    </source>
</evidence>
<accession>A0ABT7S4D8</accession>
<gene>
    <name evidence="3" type="ORF">QRT05_04030</name>
</gene>
<protein>
    <submittedName>
        <fullName evidence="3">PQQ-binding-like beta-propeller repeat protein</fullName>
    </submittedName>
</protein>
<feature type="transmembrane region" description="Helical" evidence="1">
    <location>
        <begin position="30"/>
        <end position="50"/>
    </location>
</feature>
<feature type="domain" description="Pyrrolo-quinoline quinone repeat" evidence="2">
    <location>
        <begin position="334"/>
        <end position="461"/>
    </location>
</feature>
<dbReference type="SUPFAM" id="SSF50998">
    <property type="entry name" value="Quinoprotein alcohol dehydrogenase-like"/>
    <property type="match status" value="1"/>
</dbReference>
<comment type="caution">
    <text evidence="3">The sequence shown here is derived from an EMBL/GenBank/DDBJ whole genome shotgun (WGS) entry which is preliminary data.</text>
</comment>
<proteinExistence type="predicted"/>
<keyword evidence="4" id="KW-1185">Reference proteome</keyword>
<dbReference type="PANTHER" id="PTHR34512:SF30">
    <property type="entry name" value="OUTER MEMBRANE PROTEIN ASSEMBLY FACTOR BAMB"/>
    <property type="match status" value="1"/>
</dbReference>
<evidence type="ECO:0000313" key="3">
    <source>
        <dbReference type="EMBL" id="MDM7830489.1"/>
    </source>
</evidence>
<keyword evidence="1" id="KW-0472">Membrane</keyword>
<dbReference type="PANTHER" id="PTHR34512">
    <property type="entry name" value="CELL SURFACE PROTEIN"/>
    <property type="match status" value="1"/>
</dbReference>
<keyword evidence="1" id="KW-0812">Transmembrane</keyword>
<evidence type="ECO:0000313" key="4">
    <source>
        <dbReference type="Proteomes" id="UP001321453"/>
    </source>
</evidence>
<dbReference type="SMART" id="SM00564">
    <property type="entry name" value="PQQ"/>
    <property type="match status" value="3"/>
</dbReference>
<dbReference type="Pfam" id="PF13360">
    <property type="entry name" value="PQQ_2"/>
    <property type="match status" value="2"/>
</dbReference>
<evidence type="ECO:0000259" key="2">
    <source>
        <dbReference type="Pfam" id="PF13360"/>
    </source>
</evidence>
<organism evidence="3 4">
    <name type="scientific">Cellulomonas edaphi</name>
    <dbReference type="NCBI Taxonomy" id="3053468"/>
    <lineage>
        <taxon>Bacteria</taxon>
        <taxon>Bacillati</taxon>
        <taxon>Actinomycetota</taxon>
        <taxon>Actinomycetes</taxon>
        <taxon>Micrococcales</taxon>
        <taxon>Cellulomonadaceae</taxon>
        <taxon>Cellulomonas</taxon>
    </lineage>
</organism>
<dbReference type="Gene3D" id="2.130.10.10">
    <property type="entry name" value="YVTN repeat-like/Quinoprotein amine dehydrogenase"/>
    <property type="match status" value="1"/>
</dbReference>
<dbReference type="InterPro" id="IPR002372">
    <property type="entry name" value="PQQ_rpt_dom"/>
</dbReference>
<keyword evidence="1" id="KW-1133">Transmembrane helix</keyword>
<dbReference type="InterPro" id="IPR011047">
    <property type="entry name" value="Quinoprotein_ADH-like_sf"/>
</dbReference>
<dbReference type="InterPro" id="IPR015943">
    <property type="entry name" value="WD40/YVTN_repeat-like_dom_sf"/>
</dbReference>
<dbReference type="InterPro" id="IPR018391">
    <property type="entry name" value="PQQ_b-propeller_rpt"/>
</dbReference>
<sequence>MARGHEMQHVLLEDAPAEAARSPKRRRASWWVGGTVGAVVLALVAGQWVVDRREGAAVARLLSLPGVVGPLGAELVASPTMQAVLGPLLGGGRPAVLDADGAQTLTWSAGSPGGSWTATVMGPTPALAAADAQATSWCQPDTAPPEGASTARFVVCAVSDGGWVQAPDDPVMSSEVPARRSDVLVLDAADGTAVARWAVPHQASVAVLGDLVAVGALPPDGGPGAVTAYDIETGAQRWSYRPSTAPPRGDSGWGGVSVGRAAGLLAVQASETEVTFLRPDGTEVRRFAGGDQASAYVSCGEQPSVGVVCTTSGTDGGSSVILLGDDAAPARDRQLTGGLVPMTVDDGSVPGLVLTQDDTIRAWDEATGRPRWSLEGGSQVFRSEAVVLRGVVYTVVDGALMAVDGRTGDVRWSSDAKPDQQATGVLTDGRRVVATYESGGEPGSHFLVAFDPSSGERLFRAAYPAHVDRLMVAGKNLVGFDDTSNDYYLVR</sequence>
<dbReference type="RefSeq" id="WP_289445490.1">
    <property type="nucleotide sequence ID" value="NZ_JAUCGR010000001.1"/>
</dbReference>